<dbReference type="SUPFAM" id="SSF52821">
    <property type="entry name" value="Rhodanese/Cell cycle control phosphatase"/>
    <property type="match status" value="1"/>
</dbReference>
<evidence type="ECO:0000313" key="3">
    <source>
        <dbReference type="Proteomes" id="UP000184485"/>
    </source>
</evidence>
<proteinExistence type="predicted"/>
<dbReference type="PROSITE" id="PS50206">
    <property type="entry name" value="RHODANESE_3"/>
    <property type="match status" value="1"/>
</dbReference>
<feature type="domain" description="Rhodanese" evidence="1">
    <location>
        <begin position="21"/>
        <end position="108"/>
    </location>
</feature>
<dbReference type="PANTHER" id="PTHR43031:SF1">
    <property type="entry name" value="PYRIDINE NUCLEOTIDE-DISULPHIDE OXIDOREDUCTASE"/>
    <property type="match status" value="1"/>
</dbReference>
<dbReference type="Gene3D" id="3.40.250.10">
    <property type="entry name" value="Rhodanese-like domain"/>
    <property type="match status" value="1"/>
</dbReference>
<dbReference type="SMART" id="SM00450">
    <property type="entry name" value="RHOD"/>
    <property type="match status" value="1"/>
</dbReference>
<accession>A0A1M5CSG6</accession>
<dbReference type="STRING" id="1122133.SAMN02745157_2445"/>
<dbReference type="PANTHER" id="PTHR43031">
    <property type="entry name" value="FAD-DEPENDENT OXIDOREDUCTASE"/>
    <property type="match status" value="1"/>
</dbReference>
<evidence type="ECO:0000259" key="1">
    <source>
        <dbReference type="PROSITE" id="PS50206"/>
    </source>
</evidence>
<evidence type="ECO:0000313" key="2">
    <source>
        <dbReference type="EMBL" id="SHF57557.1"/>
    </source>
</evidence>
<dbReference type="AlphaFoldDB" id="A0A1M5CSG6"/>
<name>A0A1M5CSG6_9HYPH</name>
<sequence length="108" mass="11295">MMADLHVLENLDPATVAEGVADGRFLLVDVREPSEYDTEHIEGALLFPLSTFDPASLPDPEGRAIVFQCAAGGRSARAAEAAMAAGIPGRHLAGGLAAWKRAGLPTTR</sequence>
<dbReference type="GO" id="GO:0016740">
    <property type="term" value="F:transferase activity"/>
    <property type="evidence" value="ECO:0007669"/>
    <property type="project" value="UniProtKB-KW"/>
</dbReference>
<dbReference type="InterPro" id="IPR001763">
    <property type="entry name" value="Rhodanese-like_dom"/>
</dbReference>
<reference evidence="2 3" key="1">
    <citation type="submission" date="2016-11" db="EMBL/GenBank/DDBJ databases">
        <authorList>
            <person name="Jaros S."/>
            <person name="Januszkiewicz K."/>
            <person name="Wedrychowicz H."/>
        </authorList>
    </citation>
    <scope>NUCLEOTIDE SEQUENCE [LARGE SCALE GENOMIC DNA]</scope>
    <source>
        <strain evidence="2 3">DSM 19436</strain>
    </source>
</reference>
<dbReference type="Pfam" id="PF00581">
    <property type="entry name" value="Rhodanese"/>
    <property type="match status" value="1"/>
</dbReference>
<dbReference type="EMBL" id="FQUP01000002">
    <property type="protein sequence ID" value="SHF57557.1"/>
    <property type="molecule type" value="Genomic_DNA"/>
</dbReference>
<dbReference type="Proteomes" id="UP000184485">
    <property type="component" value="Unassembled WGS sequence"/>
</dbReference>
<keyword evidence="2" id="KW-0808">Transferase</keyword>
<dbReference type="InterPro" id="IPR050229">
    <property type="entry name" value="GlpE_sulfurtransferase"/>
</dbReference>
<dbReference type="InterPro" id="IPR036873">
    <property type="entry name" value="Rhodanese-like_dom_sf"/>
</dbReference>
<gene>
    <name evidence="2" type="ORF">SAMN02745157_2445</name>
</gene>
<protein>
    <submittedName>
        <fullName evidence="2">Rhodanese-related sulfurtransferase</fullName>
    </submittedName>
</protein>
<organism evidence="2 3">
    <name type="scientific">Kaistia soli DSM 19436</name>
    <dbReference type="NCBI Taxonomy" id="1122133"/>
    <lineage>
        <taxon>Bacteria</taxon>
        <taxon>Pseudomonadati</taxon>
        <taxon>Pseudomonadota</taxon>
        <taxon>Alphaproteobacteria</taxon>
        <taxon>Hyphomicrobiales</taxon>
        <taxon>Kaistiaceae</taxon>
        <taxon>Kaistia</taxon>
    </lineage>
</organism>
<keyword evidence="3" id="KW-1185">Reference proteome</keyword>